<dbReference type="AlphaFoldDB" id="A0AAV9IWD6"/>
<protein>
    <submittedName>
        <fullName evidence="1">Uncharacterized protein</fullName>
    </submittedName>
</protein>
<keyword evidence="2" id="KW-1185">Reference proteome</keyword>
<evidence type="ECO:0000313" key="1">
    <source>
        <dbReference type="EMBL" id="KAK4536393.1"/>
    </source>
</evidence>
<proteinExistence type="predicted"/>
<name>A0AAV9IWD6_CYACA</name>
<gene>
    <name evidence="1" type="ORF">CDCA_CDCA08G2418</name>
</gene>
<accession>A0AAV9IWD6</accession>
<sequence>MDEESGDDVFVAALPAALWAQCKTGVWAWRRREVRWSRAEEGGRSRAWQGAPDADNALDSEETLRFVEWDAPNTAVATQRLFLQYRLSLGCGSWLLMRQTPLTTVATPPAGSPPDWMIRDGSIRIMLPVDPVLVAIPILERYVGDAAAFRTWTQLMADCGAQPWIGQHLSEARHAELVMQKRAADVPTYRFCRRRALAYLLCKYRAIRNAMRGGHLMHLPDAELLDLFVEVVGQAWVTRLTAVVHGKGERGNARAATERD</sequence>
<comment type="caution">
    <text evidence="1">The sequence shown here is derived from an EMBL/GenBank/DDBJ whole genome shotgun (WGS) entry which is preliminary data.</text>
</comment>
<dbReference type="Proteomes" id="UP001301350">
    <property type="component" value="Unassembled WGS sequence"/>
</dbReference>
<reference evidence="1 2" key="1">
    <citation type="submission" date="2022-07" db="EMBL/GenBank/DDBJ databases">
        <title>Genome-wide signatures of adaptation to extreme environments.</title>
        <authorList>
            <person name="Cho C.H."/>
            <person name="Yoon H.S."/>
        </authorList>
    </citation>
    <scope>NUCLEOTIDE SEQUENCE [LARGE SCALE GENOMIC DNA]</scope>
    <source>
        <strain evidence="1 2">DBV 063 E5</strain>
    </source>
</reference>
<evidence type="ECO:0000313" key="2">
    <source>
        <dbReference type="Proteomes" id="UP001301350"/>
    </source>
</evidence>
<dbReference type="EMBL" id="JANCYW010000008">
    <property type="protein sequence ID" value="KAK4536393.1"/>
    <property type="molecule type" value="Genomic_DNA"/>
</dbReference>
<organism evidence="1 2">
    <name type="scientific">Cyanidium caldarium</name>
    <name type="common">Red alga</name>
    <dbReference type="NCBI Taxonomy" id="2771"/>
    <lineage>
        <taxon>Eukaryota</taxon>
        <taxon>Rhodophyta</taxon>
        <taxon>Bangiophyceae</taxon>
        <taxon>Cyanidiales</taxon>
        <taxon>Cyanidiaceae</taxon>
        <taxon>Cyanidium</taxon>
    </lineage>
</organism>